<name>A0A517YYP5_9BACT</name>
<dbReference type="InterPro" id="IPR036291">
    <property type="entry name" value="NAD(P)-bd_dom_sf"/>
</dbReference>
<dbReference type="InterPro" id="IPR002347">
    <property type="entry name" value="SDR_fam"/>
</dbReference>
<dbReference type="PRINTS" id="PR00081">
    <property type="entry name" value="GDHRDH"/>
</dbReference>
<dbReference type="AlphaFoldDB" id="A0A517YYP5"/>
<organism evidence="4 5">
    <name type="scientific">Poriferisphaera corsica</name>
    <dbReference type="NCBI Taxonomy" id="2528020"/>
    <lineage>
        <taxon>Bacteria</taxon>
        <taxon>Pseudomonadati</taxon>
        <taxon>Planctomycetota</taxon>
        <taxon>Phycisphaerae</taxon>
        <taxon>Phycisphaerales</taxon>
        <taxon>Phycisphaeraceae</taxon>
        <taxon>Poriferisphaera</taxon>
    </lineage>
</organism>
<keyword evidence="2 4" id="KW-0560">Oxidoreductase</keyword>
<dbReference type="SUPFAM" id="SSF51735">
    <property type="entry name" value="NAD(P)-binding Rossmann-fold domains"/>
    <property type="match status" value="1"/>
</dbReference>
<gene>
    <name evidence="4" type="ORF">KS4_34220</name>
</gene>
<dbReference type="RefSeq" id="WP_145080536.1">
    <property type="nucleotide sequence ID" value="NZ_CP036425.1"/>
</dbReference>
<sequence>MNASDQKTVLVTGASAGIGKATAKVLHEVGFNVYACARRVEKMDDLKAMGVKPIRMDVTDEGSMEEGIHQIEQEAGGVDILVNNAGYGSYGAVEDVDMDEARRQFEVNVFGLARLSQLVLPHMREAGFGKIVNVTSVGGKIYSPMGGWYHATKHAVEGLSDCMRNEVKGFGVDVIVVEPGAIATEWSGIASKSLVKTSGKSAYREQAELMVKMLDAAENHPKVSKPKVIGDVILKAVTDRRPRTRYVAGYMAKTILRMRKFLPDKTYDRVFLAMMKRFIK</sequence>
<protein>
    <submittedName>
        <fullName evidence="4">Putative oxidoreductase</fullName>
        <ecNumber evidence="4">1.-.-.-</ecNumber>
    </submittedName>
</protein>
<dbReference type="NCBIfam" id="NF004826">
    <property type="entry name" value="PRK06182.1"/>
    <property type="match status" value="1"/>
</dbReference>
<evidence type="ECO:0000313" key="4">
    <source>
        <dbReference type="EMBL" id="QDU35341.1"/>
    </source>
</evidence>
<proteinExistence type="inferred from homology"/>
<reference evidence="4 5" key="1">
    <citation type="submission" date="2019-02" db="EMBL/GenBank/DDBJ databases">
        <title>Deep-cultivation of Planctomycetes and their phenomic and genomic characterization uncovers novel biology.</title>
        <authorList>
            <person name="Wiegand S."/>
            <person name="Jogler M."/>
            <person name="Boedeker C."/>
            <person name="Pinto D."/>
            <person name="Vollmers J."/>
            <person name="Rivas-Marin E."/>
            <person name="Kohn T."/>
            <person name="Peeters S.H."/>
            <person name="Heuer A."/>
            <person name="Rast P."/>
            <person name="Oberbeckmann S."/>
            <person name="Bunk B."/>
            <person name="Jeske O."/>
            <person name="Meyerdierks A."/>
            <person name="Storesund J.E."/>
            <person name="Kallscheuer N."/>
            <person name="Luecker S."/>
            <person name="Lage O.M."/>
            <person name="Pohl T."/>
            <person name="Merkel B.J."/>
            <person name="Hornburger P."/>
            <person name="Mueller R.-W."/>
            <person name="Bruemmer F."/>
            <person name="Labrenz M."/>
            <person name="Spormann A.M."/>
            <person name="Op den Camp H."/>
            <person name="Overmann J."/>
            <person name="Amann R."/>
            <person name="Jetten M.S.M."/>
            <person name="Mascher T."/>
            <person name="Medema M.H."/>
            <person name="Devos D.P."/>
            <person name="Kaster A.-K."/>
            <person name="Ovreas L."/>
            <person name="Rohde M."/>
            <person name="Galperin M.Y."/>
            <person name="Jogler C."/>
        </authorList>
    </citation>
    <scope>NUCLEOTIDE SEQUENCE [LARGE SCALE GENOMIC DNA]</scope>
    <source>
        <strain evidence="4 5">KS4</strain>
    </source>
</reference>
<dbReference type="EMBL" id="CP036425">
    <property type="protein sequence ID" value="QDU35341.1"/>
    <property type="molecule type" value="Genomic_DNA"/>
</dbReference>
<dbReference type="GO" id="GO:0016491">
    <property type="term" value="F:oxidoreductase activity"/>
    <property type="evidence" value="ECO:0007669"/>
    <property type="project" value="UniProtKB-KW"/>
</dbReference>
<accession>A0A517YYP5</accession>
<dbReference type="EC" id="1.-.-.-" evidence="4"/>
<dbReference type="PRINTS" id="PR00080">
    <property type="entry name" value="SDRFAMILY"/>
</dbReference>
<dbReference type="Proteomes" id="UP000317369">
    <property type="component" value="Chromosome"/>
</dbReference>
<comment type="similarity">
    <text evidence="1 3">Belongs to the short-chain dehydrogenases/reductases (SDR) family.</text>
</comment>
<dbReference type="CDD" id="cd05374">
    <property type="entry name" value="17beta-HSD-like_SDR_c"/>
    <property type="match status" value="1"/>
</dbReference>
<dbReference type="PANTHER" id="PTHR44169:SF6">
    <property type="entry name" value="NADPH-DEPENDENT 1-ACYLDIHYDROXYACETONE PHOSPHATE REDUCTASE"/>
    <property type="match status" value="1"/>
</dbReference>
<keyword evidence="5" id="KW-1185">Reference proteome</keyword>
<evidence type="ECO:0000256" key="1">
    <source>
        <dbReference type="ARBA" id="ARBA00006484"/>
    </source>
</evidence>
<evidence type="ECO:0000256" key="3">
    <source>
        <dbReference type="RuleBase" id="RU000363"/>
    </source>
</evidence>
<dbReference type="Pfam" id="PF00106">
    <property type="entry name" value="adh_short"/>
    <property type="match status" value="1"/>
</dbReference>
<dbReference type="OrthoDB" id="9775296at2"/>
<dbReference type="PANTHER" id="PTHR44169">
    <property type="entry name" value="NADPH-DEPENDENT 1-ACYLDIHYDROXYACETONE PHOSPHATE REDUCTASE"/>
    <property type="match status" value="1"/>
</dbReference>
<dbReference type="KEGG" id="pcor:KS4_34220"/>
<evidence type="ECO:0000313" key="5">
    <source>
        <dbReference type="Proteomes" id="UP000317369"/>
    </source>
</evidence>
<evidence type="ECO:0000256" key="2">
    <source>
        <dbReference type="ARBA" id="ARBA00023002"/>
    </source>
</evidence>
<dbReference type="Gene3D" id="3.40.50.720">
    <property type="entry name" value="NAD(P)-binding Rossmann-like Domain"/>
    <property type="match status" value="1"/>
</dbReference>